<dbReference type="EMBL" id="PJQY01000269">
    <property type="protein sequence ID" value="PQQ14238.1"/>
    <property type="molecule type" value="Genomic_DNA"/>
</dbReference>
<feature type="region of interest" description="Disordered" evidence="2">
    <location>
        <begin position="828"/>
        <end position="848"/>
    </location>
</feature>
<dbReference type="STRING" id="2094558.A0A314ZAU7"/>
<reference evidence="5 6" key="1">
    <citation type="submission" date="2018-02" db="EMBL/GenBank/DDBJ databases">
        <title>Draft genome of wild Prunus yedoensis var. nudiflora.</title>
        <authorList>
            <person name="Baek S."/>
            <person name="Kim J.-H."/>
            <person name="Choi K."/>
            <person name="Kim G.-B."/>
            <person name="Cho A."/>
            <person name="Jang H."/>
            <person name="Shin C.-H."/>
            <person name="Yu H.-J."/>
            <person name="Mun J.-H."/>
        </authorList>
    </citation>
    <scope>NUCLEOTIDE SEQUENCE [LARGE SCALE GENOMIC DNA]</scope>
    <source>
        <strain evidence="6">cv. Jeju island</strain>
        <tissue evidence="5">Leaf</tissue>
    </source>
</reference>
<name>A0A314ZAU7_PRUYE</name>
<proteinExistence type="inferred from homology"/>
<gene>
    <name evidence="5" type="ORF">Pyn_06043</name>
</gene>
<accession>A0A314ZAU7</accession>
<dbReference type="InterPro" id="IPR057860">
    <property type="entry name" value="HEAT_RRP12_N"/>
</dbReference>
<dbReference type="InterPro" id="IPR011989">
    <property type="entry name" value="ARM-like"/>
</dbReference>
<dbReference type="AlphaFoldDB" id="A0A314ZAU7"/>
<evidence type="ECO:0000259" key="4">
    <source>
        <dbReference type="Pfam" id="PF25772"/>
    </source>
</evidence>
<feature type="compositionally biased region" description="Basic and acidic residues" evidence="2">
    <location>
        <begin position="948"/>
        <end position="971"/>
    </location>
</feature>
<comment type="similarity">
    <text evidence="1">Belongs to the RRP12 family.</text>
</comment>
<evidence type="ECO:0000313" key="5">
    <source>
        <dbReference type="EMBL" id="PQQ14238.1"/>
    </source>
</evidence>
<dbReference type="PANTHER" id="PTHR48445">
    <property type="entry name" value="OS02G0782100 PROTEIN"/>
    <property type="match status" value="1"/>
</dbReference>
<feature type="domain" description="RRP12 HEAT" evidence="3">
    <location>
        <begin position="284"/>
        <end position="592"/>
    </location>
</feature>
<evidence type="ECO:0000259" key="3">
    <source>
        <dbReference type="Pfam" id="PF08161"/>
    </source>
</evidence>
<keyword evidence="6" id="KW-1185">Reference proteome</keyword>
<evidence type="ECO:0000313" key="6">
    <source>
        <dbReference type="Proteomes" id="UP000250321"/>
    </source>
</evidence>
<feature type="domain" description="RRP12 N-terminal HEAT" evidence="4">
    <location>
        <begin position="59"/>
        <end position="219"/>
    </location>
</feature>
<feature type="region of interest" description="Disordered" evidence="2">
    <location>
        <begin position="921"/>
        <end position="1012"/>
    </location>
</feature>
<evidence type="ECO:0000256" key="2">
    <source>
        <dbReference type="SAM" id="MobiDB-lite"/>
    </source>
</evidence>
<dbReference type="PANTHER" id="PTHR48445:SF1">
    <property type="entry name" value="OS02G0782100 PROTEIN"/>
    <property type="match status" value="1"/>
</dbReference>
<comment type="caution">
    <text evidence="5">The sequence shown here is derived from an EMBL/GenBank/DDBJ whole genome shotgun (WGS) entry which is preliminary data.</text>
</comment>
<dbReference type="Pfam" id="PF25772">
    <property type="entry name" value="HEAT_RRP12_N"/>
    <property type="match status" value="2"/>
</dbReference>
<dbReference type="SUPFAM" id="SSF48371">
    <property type="entry name" value="ARM repeat"/>
    <property type="match status" value="1"/>
</dbReference>
<dbReference type="InterPro" id="IPR016024">
    <property type="entry name" value="ARM-type_fold"/>
</dbReference>
<dbReference type="Proteomes" id="UP000250321">
    <property type="component" value="Unassembled WGS sequence"/>
</dbReference>
<organism evidence="5 6">
    <name type="scientific">Prunus yedoensis var. nudiflora</name>
    <dbReference type="NCBI Taxonomy" id="2094558"/>
    <lineage>
        <taxon>Eukaryota</taxon>
        <taxon>Viridiplantae</taxon>
        <taxon>Streptophyta</taxon>
        <taxon>Embryophyta</taxon>
        <taxon>Tracheophyta</taxon>
        <taxon>Spermatophyta</taxon>
        <taxon>Magnoliopsida</taxon>
        <taxon>eudicotyledons</taxon>
        <taxon>Gunneridae</taxon>
        <taxon>Pentapetalae</taxon>
        <taxon>rosids</taxon>
        <taxon>fabids</taxon>
        <taxon>Rosales</taxon>
        <taxon>Rosaceae</taxon>
        <taxon>Amygdaloideae</taxon>
        <taxon>Amygdaleae</taxon>
        <taxon>Prunus</taxon>
    </lineage>
</organism>
<feature type="compositionally biased region" description="Basic and acidic residues" evidence="2">
    <location>
        <begin position="828"/>
        <end position="840"/>
    </location>
</feature>
<sequence length="1012" mass="112243">MAQELKDKNLPSTPVAYLGFTCSSLDGLSSQPEPPLILGRNSREEVRVPIGALGACSAVSVLTVGAAVSGLKCISHLLIIRGRVNWSDVSSLYGFLLSLITDSRPKVRRQSQLCLRDVLQSFQGTPLLAPASEGVTNLFERFLLLAGGSNADAVEGPKGAQEVLYILDALKECLFLMSIKYKTSVLKYYKTLLELHQPLVTKRITDSLNILCLNPSTDVSPEVLLDLLCSLALSVSMNETAVDGMTFTARLLGSGMAKVYSLNRHICVVKLPIVFNALRDVLASEHEEAIHAAAHTFKSLIHACIDESLIKQGVDQIVMNANLDARKSGPTIIEKVCATIESLLGYHYAGVWDLAFQVVSAMFDKLGVYASYFMRGALRSLAEMEKLSDEDFPFRKQLHECLGSALVAMGPETFLGLLPLNLEAEDSTQVNVWLFPILKQYTIGARLSFFTESILGMVRTIKEKSRKLESQGRVFSSRSTDALVHALWSLLPSFCNYASDTAESFNDLEQALCSALQDEPEFRGIICLSLQILVQQNKKIVEEMNDLSDSEVGSARRRAIANYTPQVTADNLSALKSSARKLLHVLSGVFLNTTKDDAGCLQSTIGEFASIADKEAVSSAIKNALQDDEGLIQKKAYKVLSIILRDCDSFLSSNSSKLKELLDLMVNVLPSCHFSAKRHRLDCLYFLVVHVSKSDTEQWRDGIIIFLTEIVLALKEANKKTRNRAYDILVQIGHACGDEEKGGNRKHLLDFLHGISGQITSEGLQLHLKSMVEGLLKWQDATKTHFKAKVKLLLEMLVKKCGLDAVKAVMPLEHMKLLTNIRKIKERKDRKLGSKSEEARSQVSKATTSRLSRWNHTKIFSDFDDEETEDSDTEYMDAKTVLGKRGKAFSQLKSKASSLRRTNKNLLDQLEDEPLDLLDRQRTRSALRSSENLKRKMESDDGPEIDDDGRLIIRDEAESYKRKPSEPDSYARSEAGSYLSVDSKKTQKRRKTSESGWAATAKSTPARRPVGI</sequence>
<evidence type="ECO:0000256" key="1">
    <source>
        <dbReference type="ARBA" id="ARBA00007690"/>
    </source>
</evidence>
<feature type="domain" description="RRP12 N-terminal HEAT" evidence="4">
    <location>
        <begin position="1"/>
        <end position="35"/>
    </location>
</feature>
<dbReference type="InterPro" id="IPR012978">
    <property type="entry name" value="HEAT_RRP12"/>
</dbReference>
<dbReference type="OrthoDB" id="2192888at2759"/>
<dbReference type="Gene3D" id="1.25.10.10">
    <property type="entry name" value="Leucine-rich Repeat Variant"/>
    <property type="match status" value="1"/>
</dbReference>
<protein>
    <submittedName>
        <fullName evidence="5">RRP12-like protein</fullName>
    </submittedName>
</protein>
<dbReference type="Pfam" id="PF08161">
    <property type="entry name" value="RRP12_HEAT"/>
    <property type="match status" value="1"/>
</dbReference>